<dbReference type="InterPro" id="IPR024033">
    <property type="entry name" value="OXTCase_su_AllG_h-dom"/>
</dbReference>
<keyword evidence="2" id="KW-1185">Reference proteome</keyword>
<dbReference type="Pfam" id="PF06545">
    <property type="entry name" value="AllG"/>
    <property type="match status" value="1"/>
</dbReference>
<dbReference type="Gene3D" id="3.90.1700.10">
    <property type="entry name" value="v583 domain like"/>
    <property type="match status" value="1"/>
</dbReference>
<evidence type="ECO:0000313" key="1">
    <source>
        <dbReference type="EMBL" id="MCV7172831.1"/>
    </source>
</evidence>
<dbReference type="AlphaFoldDB" id="A0A9X3BXQ8"/>
<dbReference type="InterPro" id="IPR009499">
    <property type="entry name" value="AllG-like"/>
</dbReference>
<dbReference type="Gene3D" id="3.90.1710.10">
    <property type="entry name" value="Enterococcus faecalis V583 domain"/>
    <property type="match status" value="1"/>
</dbReference>
<comment type="caution">
    <text evidence="1">The sequence shown here is derived from an EMBL/GenBank/DDBJ whole genome shotgun (WGS) entry which is preliminary data.</text>
</comment>
<dbReference type="Proteomes" id="UP001140293">
    <property type="component" value="Unassembled WGS sequence"/>
</dbReference>
<name>A0A9X3BXQ8_9MYCO</name>
<gene>
    <name evidence="1" type="ORF">H7I41_23180</name>
</gene>
<reference evidence="1" key="1">
    <citation type="submission" date="2020-07" db="EMBL/GenBank/DDBJ databases">
        <authorList>
            <person name="Pettersson B.M.F."/>
            <person name="Behra P.R.K."/>
            <person name="Ramesh M."/>
            <person name="Das S."/>
            <person name="Dasgupta S."/>
            <person name="Kirsebom L.A."/>
        </authorList>
    </citation>
    <scope>NUCLEOTIDE SEQUENCE</scope>
    <source>
        <strain evidence="1">DSM 44615</strain>
    </source>
</reference>
<dbReference type="EMBL" id="JACKSJ010000208">
    <property type="protein sequence ID" value="MCV7172831.1"/>
    <property type="molecule type" value="Genomic_DNA"/>
</dbReference>
<evidence type="ECO:0000313" key="2">
    <source>
        <dbReference type="Proteomes" id="UP001140293"/>
    </source>
</evidence>
<accession>A0A9X3BXQ8</accession>
<proteinExistence type="predicted"/>
<dbReference type="Gene3D" id="1.10.10.660">
    <property type="entry name" value="conserved protein of unknown function from Enterococcus faecalis V583"/>
    <property type="match status" value="1"/>
</dbReference>
<organism evidence="1 2">
    <name type="scientific">[Mycobacterium] manitobense</name>
    <dbReference type="NCBI Taxonomy" id="190147"/>
    <lineage>
        <taxon>Bacteria</taxon>
        <taxon>Bacillati</taxon>
        <taxon>Actinomycetota</taxon>
        <taxon>Actinomycetes</taxon>
        <taxon>Mycobacteriales</taxon>
        <taxon>Mycobacteriaceae</taxon>
        <taxon>Mycolicibacterium</taxon>
    </lineage>
</organism>
<reference evidence="1" key="2">
    <citation type="journal article" date="2022" name="BMC Genomics">
        <title>Comparative genome analysis of mycobacteria focusing on tRNA and non-coding RNA.</title>
        <authorList>
            <person name="Behra P.R.K."/>
            <person name="Pettersson B.M.F."/>
            <person name="Ramesh M."/>
            <person name="Das S."/>
            <person name="Dasgupta S."/>
            <person name="Kirsebom L.A."/>
        </authorList>
    </citation>
    <scope>NUCLEOTIDE SEQUENCE</scope>
    <source>
        <strain evidence="1">DSM 44615</strain>
    </source>
</reference>
<protein>
    <submittedName>
        <fullName evidence="1">DUF1116 domain-containing protein</fullName>
    </submittedName>
</protein>
<sequence>MPAAPTGRPAATPNDVALDRVRSVQPVLVDVAPAIDVVPGLRRRMILTSGPTMPWSAYRGGQRTAVLGAAVNEGLAADLDAAADAFAAGDIEVAGCQDHGCIGSLAGVTSASMPVVVVEDATTGERAFCTLFEGETPHRLNYGVWNDAVRENLRFLADVIGPALGAAIRRTRGIPLLPIMARALRQGDELHSRNTAASLLLLREIVPALHAGAAENEALVGYLTTGDYFFLRPAMAAAKLLANAAAGVPGSSIVTSMAMSCRQFGITVSGLGDTWFTGPLPGFDHYKLTDGHTIDDAEFMGGESIITEAAGLGAFAQTSAFTLQDYQGGVDAMIAANADMYRICHGESPHFSLPYFGFRGSPAGIDVHRVVGTGVTPVMDIGIAGRAGGQIGAGMARAPLEPFAAASAALNSNPVPEGR</sequence>